<dbReference type="Proteomes" id="UP000432350">
    <property type="component" value="Unassembled WGS sequence"/>
</dbReference>
<keyword evidence="1" id="KW-0812">Transmembrane</keyword>
<dbReference type="EMBL" id="CABWMV010000024">
    <property type="protein sequence ID" value="VXC96807.1"/>
    <property type="molecule type" value="Genomic_DNA"/>
</dbReference>
<protein>
    <submittedName>
        <fullName evidence="2">Uncharacterized protein</fullName>
    </submittedName>
</protein>
<evidence type="ECO:0000313" key="2">
    <source>
        <dbReference type="EMBL" id="VXC96807.1"/>
    </source>
</evidence>
<proteinExistence type="predicted"/>
<gene>
    <name evidence="2" type="ORF">SPHINGO8BC_51217</name>
</gene>
<evidence type="ECO:0000313" key="3">
    <source>
        <dbReference type="Proteomes" id="UP000432350"/>
    </source>
</evidence>
<keyword evidence="1" id="KW-1133">Transmembrane helix</keyword>
<feature type="transmembrane region" description="Helical" evidence="1">
    <location>
        <begin position="20"/>
        <end position="39"/>
    </location>
</feature>
<reference evidence="2 3" key="1">
    <citation type="submission" date="2019-10" db="EMBL/GenBank/DDBJ databases">
        <authorList>
            <person name="Karimi E."/>
        </authorList>
    </citation>
    <scope>NUCLEOTIDE SEQUENCE [LARGE SCALE GENOMIC DNA]</scope>
    <source>
        <strain evidence="2">Sphingobacterium sp. 8BC</strain>
    </source>
</reference>
<name>A0A654CWZ1_SPHMU</name>
<dbReference type="AlphaFoldDB" id="A0A654CWZ1"/>
<keyword evidence="1" id="KW-0472">Membrane</keyword>
<accession>A0A654CWZ1</accession>
<sequence length="43" mass="4797">MAQAAPRVFRNYGSMLLGKLYPAASYPILLFQVVSFPSYEDAL</sequence>
<organism evidence="2 3">
    <name type="scientific">Sphingobacterium multivorum</name>
    <dbReference type="NCBI Taxonomy" id="28454"/>
    <lineage>
        <taxon>Bacteria</taxon>
        <taxon>Pseudomonadati</taxon>
        <taxon>Bacteroidota</taxon>
        <taxon>Sphingobacteriia</taxon>
        <taxon>Sphingobacteriales</taxon>
        <taxon>Sphingobacteriaceae</taxon>
        <taxon>Sphingobacterium</taxon>
    </lineage>
</organism>
<evidence type="ECO:0000256" key="1">
    <source>
        <dbReference type="SAM" id="Phobius"/>
    </source>
</evidence>